<dbReference type="Gene3D" id="3.90.1340.10">
    <property type="entry name" value="Phage tail collar domain"/>
    <property type="match status" value="1"/>
</dbReference>
<feature type="chain" id="PRO_5021998541" evidence="2">
    <location>
        <begin position="24"/>
        <end position="179"/>
    </location>
</feature>
<feature type="signal peptide" evidence="2">
    <location>
        <begin position="1"/>
        <end position="23"/>
    </location>
</feature>
<comment type="caution">
    <text evidence="4">The sequence shown here is derived from an EMBL/GenBank/DDBJ whole genome shotgun (WGS) entry which is preliminary data.</text>
</comment>
<evidence type="ECO:0000259" key="3">
    <source>
        <dbReference type="Pfam" id="PF07484"/>
    </source>
</evidence>
<evidence type="ECO:0000313" key="5">
    <source>
        <dbReference type="Proteomes" id="UP000317839"/>
    </source>
</evidence>
<dbReference type="SUPFAM" id="SSF88874">
    <property type="entry name" value="Receptor-binding domain of short tail fibre protein gp12"/>
    <property type="match status" value="1"/>
</dbReference>
<feature type="compositionally biased region" description="Polar residues" evidence="1">
    <location>
        <begin position="147"/>
        <end position="157"/>
    </location>
</feature>
<dbReference type="OrthoDB" id="9810174at2"/>
<dbReference type="EMBL" id="VIKR01000001">
    <property type="protein sequence ID" value="TQV76870.1"/>
    <property type="molecule type" value="Genomic_DNA"/>
</dbReference>
<dbReference type="RefSeq" id="WP_142888230.1">
    <property type="nucleotide sequence ID" value="NZ_VIKR01000001.1"/>
</dbReference>
<reference evidence="4 5" key="1">
    <citation type="submission" date="2019-06" db="EMBL/GenBank/DDBJ databases">
        <title>Draft genome of Aliikangiella marina GYP-15.</title>
        <authorList>
            <person name="Wang G."/>
        </authorList>
    </citation>
    <scope>NUCLEOTIDE SEQUENCE [LARGE SCALE GENOMIC DNA]</scope>
    <source>
        <strain evidence="4 5">GYP-15</strain>
    </source>
</reference>
<sequence>MKRLIPAAIGFIALFGGSTSVNAVEPFIGEIRYFGFNFCPRGWTSAGGQLLPIAQNQALFSLYGTMYGGDGRTTFGLPDLRGRFVLGPGTGPGLSPNRIGQKGGVETITLTQAQLPNHSHEVRVSGNGNKRGVEVNKKGQQGKKIKTSNSGGAQPHSNMPPYQVINACVALVGVYPSRS</sequence>
<dbReference type="InterPro" id="IPR011083">
    <property type="entry name" value="Phage_tail_collar_dom"/>
</dbReference>
<proteinExistence type="predicted"/>
<keyword evidence="2" id="KW-0732">Signal</keyword>
<organism evidence="4 5">
    <name type="scientific">Aliikangiella marina</name>
    <dbReference type="NCBI Taxonomy" id="1712262"/>
    <lineage>
        <taxon>Bacteria</taxon>
        <taxon>Pseudomonadati</taxon>
        <taxon>Pseudomonadota</taxon>
        <taxon>Gammaproteobacteria</taxon>
        <taxon>Oceanospirillales</taxon>
        <taxon>Pleioneaceae</taxon>
        <taxon>Aliikangiella</taxon>
    </lineage>
</organism>
<dbReference type="AlphaFoldDB" id="A0A545TI08"/>
<dbReference type="Proteomes" id="UP000317839">
    <property type="component" value="Unassembled WGS sequence"/>
</dbReference>
<name>A0A545TI08_9GAMM</name>
<accession>A0A545TI08</accession>
<evidence type="ECO:0000313" key="4">
    <source>
        <dbReference type="EMBL" id="TQV76870.1"/>
    </source>
</evidence>
<feature type="domain" description="Phage tail collar" evidence="3">
    <location>
        <begin position="29"/>
        <end position="85"/>
    </location>
</feature>
<evidence type="ECO:0000256" key="2">
    <source>
        <dbReference type="SAM" id="SignalP"/>
    </source>
</evidence>
<evidence type="ECO:0000256" key="1">
    <source>
        <dbReference type="SAM" id="MobiDB-lite"/>
    </source>
</evidence>
<keyword evidence="5" id="KW-1185">Reference proteome</keyword>
<dbReference type="InterPro" id="IPR037053">
    <property type="entry name" value="Phage_tail_collar_dom_sf"/>
</dbReference>
<feature type="region of interest" description="Disordered" evidence="1">
    <location>
        <begin position="121"/>
        <end position="158"/>
    </location>
</feature>
<dbReference type="Pfam" id="PF07484">
    <property type="entry name" value="Collar"/>
    <property type="match status" value="1"/>
</dbReference>
<protein>
    <submittedName>
        <fullName evidence="4">Phage tail protein</fullName>
    </submittedName>
</protein>
<gene>
    <name evidence="4" type="ORF">FLL45_02640</name>
</gene>